<dbReference type="AlphaFoldDB" id="A0A4C1ZEY5"/>
<name>A0A4C1ZEY5_EUMVA</name>
<sequence>MCFYLPLRKRFISVYRHRNSKNSPISGKERVHLTAAFRERGRTRRARRGCSSAIGARCSLKSGLLSIFVIICISQQMGLSFAQPNSRSSPAIVYLTRSPLDGSLLCRCDAVFSRKR</sequence>
<evidence type="ECO:0000313" key="2">
    <source>
        <dbReference type="Proteomes" id="UP000299102"/>
    </source>
</evidence>
<protein>
    <submittedName>
        <fullName evidence="1">Uncharacterized protein</fullName>
    </submittedName>
</protein>
<proteinExistence type="predicted"/>
<keyword evidence="2" id="KW-1185">Reference proteome</keyword>
<dbReference type="EMBL" id="BGZK01001789">
    <property type="protein sequence ID" value="GBP86360.1"/>
    <property type="molecule type" value="Genomic_DNA"/>
</dbReference>
<comment type="caution">
    <text evidence="1">The sequence shown here is derived from an EMBL/GenBank/DDBJ whole genome shotgun (WGS) entry which is preliminary data.</text>
</comment>
<accession>A0A4C1ZEY5</accession>
<dbReference type="Proteomes" id="UP000299102">
    <property type="component" value="Unassembled WGS sequence"/>
</dbReference>
<evidence type="ECO:0000313" key="1">
    <source>
        <dbReference type="EMBL" id="GBP86360.1"/>
    </source>
</evidence>
<reference evidence="1 2" key="1">
    <citation type="journal article" date="2019" name="Commun. Biol.">
        <title>The bagworm genome reveals a unique fibroin gene that provides high tensile strength.</title>
        <authorList>
            <person name="Kono N."/>
            <person name="Nakamura H."/>
            <person name="Ohtoshi R."/>
            <person name="Tomita M."/>
            <person name="Numata K."/>
            <person name="Arakawa K."/>
        </authorList>
    </citation>
    <scope>NUCLEOTIDE SEQUENCE [LARGE SCALE GENOMIC DNA]</scope>
</reference>
<organism evidence="1 2">
    <name type="scientific">Eumeta variegata</name>
    <name type="common">Bagworm moth</name>
    <name type="synonym">Eumeta japonica</name>
    <dbReference type="NCBI Taxonomy" id="151549"/>
    <lineage>
        <taxon>Eukaryota</taxon>
        <taxon>Metazoa</taxon>
        <taxon>Ecdysozoa</taxon>
        <taxon>Arthropoda</taxon>
        <taxon>Hexapoda</taxon>
        <taxon>Insecta</taxon>
        <taxon>Pterygota</taxon>
        <taxon>Neoptera</taxon>
        <taxon>Endopterygota</taxon>
        <taxon>Lepidoptera</taxon>
        <taxon>Glossata</taxon>
        <taxon>Ditrysia</taxon>
        <taxon>Tineoidea</taxon>
        <taxon>Psychidae</taxon>
        <taxon>Oiketicinae</taxon>
        <taxon>Eumeta</taxon>
    </lineage>
</organism>
<gene>
    <name evidence="1" type="ORF">EVAR_55288_1</name>
</gene>